<dbReference type="GO" id="GO:0006629">
    <property type="term" value="P:lipid metabolic process"/>
    <property type="evidence" value="ECO:0007669"/>
    <property type="project" value="UniProtKB-ARBA"/>
</dbReference>
<comment type="similarity">
    <text evidence="1">Belongs to the cytochrome P450 family.</text>
</comment>
<dbReference type="Proteomes" id="UP000277300">
    <property type="component" value="Unassembled WGS sequence"/>
</dbReference>
<dbReference type="PANTHER" id="PTHR24296">
    <property type="entry name" value="CYTOCHROME P450"/>
    <property type="match status" value="1"/>
</dbReference>
<evidence type="ECO:0000256" key="2">
    <source>
        <dbReference type="ARBA" id="ARBA00022723"/>
    </source>
</evidence>
<keyword evidence="5" id="KW-0349">Heme</keyword>
<dbReference type="AlphaFoldDB" id="A0A3F2RRW7"/>
<evidence type="ECO:0000313" key="6">
    <source>
        <dbReference type="EMBL" id="RLN62984.1"/>
    </source>
</evidence>
<comment type="cofactor">
    <cofactor evidence="5">
        <name>heme</name>
        <dbReference type="ChEBI" id="CHEBI:30413"/>
    </cofactor>
</comment>
<dbReference type="Pfam" id="PF00067">
    <property type="entry name" value="p450"/>
    <property type="match status" value="2"/>
</dbReference>
<dbReference type="Proteomes" id="UP000284657">
    <property type="component" value="Unassembled WGS sequence"/>
</dbReference>
<keyword evidence="2 5" id="KW-0479">Metal-binding</keyword>
<evidence type="ECO:0000256" key="3">
    <source>
        <dbReference type="ARBA" id="ARBA00023002"/>
    </source>
</evidence>
<evidence type="ECO:0000313" key="9">
    <source>
        <dbReference type="Proteomes" id="UP000284657"/>
    </source>
</evidence>
<evidence type="ECO:0008006" key="10">
    <source>
        <dbReference type="Google" id="ProtNLM"/>
    </source>
</evidence>
<accession>A0A3F2RRW7</accession>
<dbReference type="PRINTS" id="PR00385">
    <property type="entry name" value="P450"/>
</dbReference>
<dbReference type="InterPro" id="IPR017972">
    <property type="entry name" value="Cyt_P450_CS"/>
</dbReference>
<evidence type="ECO:0000313" key="7">
    <source>
        <dbReference type="EMBL" id="RLN71079.1"/>
    </source>
</evidence>
<name>A0A3F2RRW7_9STRA</name>
<dbReference type="GO" id="GO:0020037">
    <property type="term" value="F:heme binding"/>
    <property type="evidence" value="ECO:0007669"/>
    <property type="project" value="InterPro"/>
</dbReference>
<feature type="binding site" description="axial binding residue" evidence="5">
    <location>
        <position position="993"/>
    </location>
    <ligand>
        <name>heme</name>
        <dbReference type="ChEBI" id="CHEBI:30413"/>
    </ligand>
    <ligandPart>
        <name>Fe</name>
        <dbReference type="ChEBI" id="CHEBI:18248"/>
    </ligandPart>
</feature>
<comment type="caution">
    <text evidence="6">The sequence shown here is derived from an EMBL/GenBank/DDBJ whole genome shotgun (WGS) entry which is preliminary data.</text>
</comment>
<dbReference type="OrthoDB" id="2843at2759"/>
<keyword evidence="4 5" id="KW-0408">Iron</keyword>
<organism evidence="6 8">
    <name type="scientific">Phytophthora kernoviae</name>
    <dbReference type="NCBI Taxonomy" id="325452"/>
    <lineage>
        <taxon>Eukaryota</taxon>
        <taxon>Sar</taxon>
        <taxon>Stramenopiles</taxon>
        <taxon>Oomycota</taxon>
        <taxon>Peronosporomycetes</taxon>
        <taxon>Peronosporales</taxon>
        <taxon>Peronosporaceae</taxon>
        <taxon>Phytophthora</taxon>
    </lineage>
</organism>
<dbReference type="GO" id="GO:0004497">
    <property type="term" value="F:monooxygenase activity"/>
    <property type="evidence" value="ECO:0007669"/>
    <property type="project" value="InterPro"/>
</dbReference>
<dbReference type="InterPro" id="IPR002401">
    <property type="entry name" value="Cyt_P450_E_grp-I"/>
</dbReference>
<dbReference type="InterPro" id="IPR036396">
    <property type="entry name" value="Cyt_P450_sf"/>
</dbReference>
<dbReference type="PROSITE" id="PS00086">
    <property type="entry name" value="CYTOCHROME_P450"/>
    <property type="match status" value="1"/>
</dbReference>
<dbReference type="InterPro" id="IPR001128">
    <property type="entry name" value="Cyt_P450"/>
</dbReference>
<reference evidence="8 9" key="1">
    <citation type="submission" date="2018-07" db="EMBL/GenBank/DDBJ databases">
        <title>Genome sequencing of oomycete isolates from Chile give support for New Zealand origin for Phytophthora kernoviae and make available the first Nothophytophthora sp. genome.</title>
        <authorList>
            <person name="Studholme D.J."/>
            <person name="Sanfuentes E."/>
            <person name="Panda P."/>
            <person name="Hill R."/>
            <person name="Sambles C."/>
            <person name="Grant M."/>
            <person name="Williams N.M."/>
            <person name="Mcdougal R.L."/>
        </authorList>
    </citation>
    <scope>NUCLEOTIDE SEQUENCE [LARGE SCALE GENOMIC DNA]</scope>
    <source>
        <strain evidence="6">Chile6</strain>
        <strain evidence="7">Chile7</strain>
    </source>
</reference>
<dbReference type="PRINTS" id="PR00463">
    <property type="entry name" value="EP450I"/>
</dbReference>
<dbReference type="GO" id="GO:0005506">
    <property type="term" value="F:iron ion binding"/>
    <property type="evidence" value="ECO:0007669"/>
    <property type="project" value="InterPro"/>
</dbReference>
<keyword evidence="3" id="KW-0560">Oxidoreductase</keyword>
<dbReference type="EMBL" id="MBAD02000142">
    <property type="protein sequence ID" value="RLN71079.1"/>
    <property type="molecule type" value="Genomic_DNA"/>
</dbReference>
<evidence type="ECO:0000256" key="5">
    <source>
        <dbReference type="PIRSR" id="PIRSR602401-1"/>
    </source>
</evidence>
<dbReference type="SUPFAM" id="SSF48264">
    <property type="entry name" value="Cytochrome P450"/>
    <property type="match status" value="2"/>
</dbReference>
<dbReference type="CDD" id="cd11064">
    <property type="entry name" value="CYP86A"/>
    <property type="match status" value="2"/>
</dbReference>
<dbReference type="GO" id="GO:0016705">
    <property type="term" value="F:oxidoreductase activity, acting on paired donors, with incorporation or reduction of molecular oxygen"/>
    <property type="evidence" value="ECO:0007669"/>
    <property type="project" value="InterPro"/>
</dbReference>
<sequence length="1054" mass="118708">MWGITQHQVTEREAVLAAGALSGLYLSFKLLSAVYKEMKITRALDAQGIYRPKSTLPILGNTLDVMYFQKDRLQDWMSDQSQITEGKPWVLSIIGRPQTLIITSPEACEDVFKAQFDNFGRGDELVDLQHDIFGEGVAGVDGEKWLKQRRTASHMFSMKMLRDVMDEVIIEKTLKLRDVLAGCAQDGRVVSMKSLLGKFSSDVFTKIGFGVDLHGLDGDLNSEMDHPFIEAVDGYAEVFGARLQSPMWFWKLKRFLNIGDERMLKRCIKVATDLLNEVMMKSMESKTTEDWKTKTDLLTLFVDHTGSTSSSDMRDAMMNFFLAGKETTSFSLTWIIVNLNRHPRVLAKLRAEIQEKLPGLMTGELQVPTMEDLQKVPYIEAVLKESLRLNMTGVHRTPFRSTTLREGTFVPFGTYVVMSVYAAARVKGVWGEDAADYNPDRWIDPTTGKIKAINPFQFITFGGGPHQCIGMRFAMLEMQTVIAVLFSRFDIKTKENPFDITYDYSVTLPVKGPLDCTRIPGVAAMWTPSQHANYGKAAAAIAFVTAAYVGWNVASAVVARRAVNRVLADQELYEPPTSLPLLGSTLDVMVHHKHRIHEWFTEQSLAANGRPWVLRIIGRPPTLVLTSPQEIEDVFKTQVNIFEKGPDICEICHDFFGDGIVGVDGEKWLQQRRTASHLFSMQMLRDVMDEVVIEKTLKLRDVLAECARLKKAVSMKSLLSKLSSDVFTKIGFGVDLNGLGGDEDVEMEHPFIKAIETFGSVFQSRLQSPMWLWRLKKRLNLGEERELRKASKIVYDLVMDIMQKSIADKAAAKDSKQRKDLITLFLETSDNSADVLAVRDTVMNFFLAGKDTTSFSMSWMLVNMNRYPHVFGKIRAEINANLPQLLSGEIEAPSMTDLQKLPYLEAAMRESLRLYMATVHRAPNQSTTLSNGIHVPLGTHVIVPTYAMGRMPMVWGPDAAEYRPERWIDEETGRVLKISPFKFFSFLAGPHQCIGMRFAMLEMQTVMAVLLSRFDIQTVENPFDITYDFSVTLPVEGPLMANIHDRSVAAAASN</sequence>
<proteinExistence type="inferred from homology"/>
<evidence type="ECO:0000256" key="4">
    <source>
        <dbReference type="ARBA" id="ARBA00023004"/>
    </source>
</evidence>
<evidence type="ECO:0000313" key="8">
    <source>
        <dbReference type="Proteomes" id="UP000277300"/>
    </source>
</evidence>
<protein>
    <recommendedName>
        <fullName evidence="10">Cytochrome P450</fullName>
    </recommendedName>
</protein>
<evidence type="ECO:0000256" key="1">
    <source>
        <dbReference type="ARBA" id="ARBA00010617"/>
    </source>
</evidence>
<dbReference type="EMBL" id="MBDO02000106">
    <property type="protein sequence ID" value="RLN62984.1"/>
    <property type="molecule type" value="Genomic_DNA"/>
</dbReference>
<gene>
    <name evidence="7" type="ORF">BBJ29_001662</name>
    <name evidence="6" type="ORF">BBP00_00004395</name>
</gene>
<dbReference type="Gene3D" id="1.10.630.10">
    <property type="entry name" value="Cytochrome P450"/>
    <property type="match status" value="2"/>
</dbReference>